<feature type="transmembrane region" description="Helical" evidence="2">
    <location>
        <begin position="24"/>
        <end position="51"/>
    </location>
</feature>
<keyword evidence="2" id="KW-1133">Transmembrane helix</keyword>
<dbReference type="GeneID" id="18158296"/>
<feature type="compositionally biased region" description="Basic and acidic residues" evidence="1">
    <location>
        <begin position="86"/>
        <end position="105"/>
    </location>
</feature>
<organism evidence="3 4">
    <name type="scientific">Pea yellow stunt virus</name>
    <dbReference type="NCBI Taxonomy" id="1436892"/>
    <lineage>
        <taxon>Viruses</taxon>
        <taxon>Monodnaviria</taxon>
        <taxon>Shotokuvirae</taxon>
        <taxon>Cressdnaviricota</taxon>
        <taxon>Arfiviricetes</taxon>
        <taxon>Mulpavirales</taxon>
        <taxon>Nanoviridae</taxon>
        <taxon>Nanovirus</taxon>
        <taxon>Nanovirus flavipisi</taxon>
    </lineage>
</organism>
<gene>
    <name evidence="3" type="primary">MP</name>
</gene>
<accession>V9TPD7</accession>
<keyword evidence="2" id="KW-0812">Transmembrane</keyword>
<evidence type="ECO:0000256" key="2">
    <source>
        <dbReference type="SAM" id="Phobius"/>
    </source>
</evidence>
<sequence>MSDPDYYGGYQYGGVSDPEKRHQVLYIIGIVLLIMLCIVVLWVCIMLACFLPGFLKRTLEAWLSSSSFMKRKLASTLTRTPFEETGPARERNWESRRQDVQREPPRLGGSGI</sequence>
<reference evidence="3 4" key="1">
    <citation type="journal article" date="2014" name="J. Gen. Virol.">
        <title>Genome diversity and evidence of recombination and reassortment in nanoviruses from Europe.</title>
        <authorList>
            <person name="Grigoras I."/>
            <person name="Ginzo A.I."/>
            <person name="Martin D.P."/>
            <person name="Varsani A."/>
            <person name="Romero J."/>
            <person name="Mammadov A.Ch."/>
            <person name="Huseynova I.M."/>
            <person name="Aliyev J.A."/>
            <person name="Kheyr-Pour A."/>
            <person name="Huss H."/>
            <person name="Ziebell H."/>
            <person name="Timchenko T."/>
            <person name="Vetten H.J."/>
            <person name="Gronenborn B."/>
        </authorList>
    </citation>
    <scope>NUCLEOTIDE SEQUENCE [LARGE SCALE GENOMIC DNA]</scope>
    <source>
        <strain evidence="3">Glinzendorf-Marchfeld_15</strain>
    </source>
</reference>
<feature type="region of interest" description="Disordered" evidence="1">
    <location>
        <begin position="80"/>
        <end position="112"/>
    </location>
</feature>
<name>V9TPD7_9VIRU</name>
<evidence type="ECO:0000313" key="4">
    <source>
        <dbReference type="Proteomes" id="UP000203420"/>
    </source>
</evidence>
<keyword evidence="2" id="KW-0472">Membrane</keyword>
<evidence type="ECO:0000313" key="3">
    <source>
        <dbReference type="EMBL" id="AHC72284.1"/>
    </source>
</evidence>
<dbReference type="RefSeq" id="YP_008997795.1">
    <property type="nucleotide sequence ID" value="NC_023297.1"/>
</dbReference>
<keyword evidence="4" id="KW-1185">Reference proteome</keyword>
<protein>
    <submittedName>
        <fullName evidence="3">Movement protein</fullName>
    </submittedName>
</protein>
<dbReference type="EMBL" id="KC979057">
    <property type="protein sequence ID" value="AHC72284.1"/>
    <property type="molecule type" value="Genomic_DNA"/>
</dbReference>
<proteinExistence type="predicted"/>
<dbReference type="Proteomes" id="UP000203420">
    <property type="component" value="Genome"/>
</dbReference>
<evidence type="ECO:0000256" key="1">
    <source>
        <dbReference type="SAM" id="MobiDB-lite"/>
    </source>
</evidence>
<dbReference type="OrthoDB" id="22603at10239"/>
<dbReference type="KEGG" id="vg:18158296"/>